<name>A0AAW1T078_9CHLO</name>
<proteinExistence type="inferred from homology"/>
<keyword evidence="3" id="KW-0540">Nuclease</keyword>
<feature type="active site" description="Proton donor/acceptor" evidence="9">
    <location>
        <position position="478"/>
    </location>
</feature>
<evidence type="ECO:0000256" key="1">
    <source>
        <dbReference type="ARBA" id="ARBA00004123"/>
    </source>
</evidence>
<dbReference type="GO" id="GO:0005634">
    <property type="term" value="C:nucleus"/>
    <property type="evidence" value="ECO:0007669"/>
    <property type="project" value="UniProtKB-SubCell"/>
</dbReference>
<protein>
    <recommendedName>
        <fullName evidence="14">Tyrosyl-DNA phosphodiesterase 1</fullName>
    </recommendedName>
</protein>
<evidence type="ECO:0000256" key="4">
    <source>
        <dbReference type="ARBA" id="ARBA00022763"/>
    </source>
</evidence>
<keyword evidence="6" id="KW-0269">Exonuclease</keyword>
<evidence type="ECO:0000256" key="5">
    <source>
        <dbReference type="ARBA" id="ARBA00022801"/>
    </source>
</evidence>
<dbReference type="InterPro" id="IPR010347">
    <property type="entry name" value="Tdp1"/>
</dbReference>
<dbReference type="Gene3D" id="3.30.870.10">
    <property type="entry name" value="Endonuclease Chain A"/>
    <property type="match status" value="2"/>
</dbReference>
<dbReference type="EMBL" id="JALJOV010000667">
    <property type="protein sequence ID" value="KAK9862018.1"/>
    <property type="molecule type" value="Genomic_DNA"/>
</dbReference>
<evidence type="ECO:0000256" key="8">
    <source>
        <dbReference type="ARBA" id="ARBA00023242"/>
    </source>
</evidence>
<dbReference type="CDD" id="cd09122">
    <property type="entry name" value="PLDc_Tdp1_1"/>
    <property type="match status" value="1"/>
</dbReference>
<reference evidence="12 13" key="1">
    <citation type="journal article" date="2024" name="Nat. Commun.">
        <title>Phylogenomics reveals the evolutionary origins of lichenization in chlorophyte algae.</title>
        <authorList>
            <person name="Puginier C."/>
            <person name="Libourel C."/>
            <person name="Otte J."/>
            <person name="Skaloud P."/>
            <person name="Haon M."/>
            <person name="Grisel S."/>
            <person name="Petersen M."/>
            <person name="Berrin J.G."/>
            <person name="Delaux P.M."/>
            <person name="Dal Grande F."/>
            <person name="Keller J."/>
        </authorList>
    </citation>
    <scope>NUCLEOTIDE SEQUENCE [LARGE SCALE GENOMIC DNA]</scope>
    <source>
        <strain evidence="12 13">SAG 2523</strain>
    </source>
</reference>
<dbReference type="PANTHER" id="PTHR12415:SF0">
    <property type="entry name" value="TYROSYL-DNA PHOSPHODIESTERASE 1"/>
    <property type="match status" value="1"/>
</dbReference>
<feature type="site" description="Interaction with DNA" evidence="11">
    <location>
        <position position="502"/>
    </location>
</feature>
<evidence type="ECO:0000256" key="7">
    <source>
        <dbReference type="ARBA" id="ARBA00023204"/>
    </source>
</evidence>
<sequence>MVDFSMVFPGGAEETLSQCRVFGRGSPVGWSDPHLSKRHLELKFIEELGEETIFSLKNLGQNPLIIERQQRQHDATAGAWEFVDLLCTEMATILQPSASDYRFYIPSRQAATAVTLAATPSNARPAKRARMQDLDPPRCSPFGLLKVEGIPDWANKDCLGMNLKELVSGQIRWAMVSNYMINMKLLLRLCPALCSAEDLLIAQGDMSKQSPELRAAMLQHQKELAAAAGIGKITFHQPYVSSWGTHHSKAFFLEYATGVRIIIHTANLVHGDCTYKSQAVWFQDFPWKDAASSQTLSPFGKALLDYLMALQLPHPHKQKAAAICHACDFSAASGHLIPSYPGSHTGSAMHRVGHMAVRSLLSRETLPARFAGAPVLAQCSSLGSLTPEWVFDEFTASLAAGRIDAGHQALGAQLNMFPPASQFQLVWPTVSEVQHSIEGFAAGGSIPGTAKNVNKPFLQPCWRRFGGQPAGRQRASPHLKTYTRHTSEGEMAWTMMGSHNLSKAAWGTLQKKGTQLSILSYELGMLFTPTVLAAAAAHRHFTFKATQLPRCNPLHDVQHSLQASAELEQAGASAPALVTFWPLGTHEAGASATTRVVVPLPYCLPPDRYNSEDVPWTVNVFHPGIDSHGCNCNGDSEAE</sequence>
<dbReference type="PANTHER" id="PTHR12415">
    <property type="entry name" value="TYROSYL-DNA PHOSPHODIESTERASE 1"/>
    <property type="match status" value="1"/>
</dbReference>
<evidence type="ECO:0000256" key="11">
    <source>
        <dbReference type="PIRSR" id="PIRSR610347-3"/>
    </source>
</evidence>
<comment type="subcellular location">
    <subcellularLocation>
        <location evidence="1">Nucleus</location>
    </subcellularLocation>
</comment>
<comment type="similarity">
    <text evidence="2">Belongs to the tyrosyl-DNA phosphodiesterase family.</text>
</comment>
<accession>A0AAW1T078</accession>
<feature type="active site" description="Nucleophile" evidence="9">
    <location>
        <position position="247"/>
    </location>
</feature>
<dbReference type="Proteomes" id="UP001485043">
    <property type="component" value="Unassembled WGS sequence"/>
</dbReference>
<evidence type="ECO:0000256" key="2">
    <source>
        <dbReference type="ARBA" id="ARBA00010205"/>
    </source>
</evidence>
<feature type="binding site" evidence="10">
    <location>
        <position position="249"/>
    </location>
    <ligand>
        <name>substrate</name>
    </ligand>
</feature>
<keyword evidence="13" id="KW-1185">Reference proteome</keyword>
<evidence type="ECO:0000256" key="3">
    <source>
        <dbReference type="ARBA" id="ARBA00022722"/>
    </source>
</evidence>
<dbReference type="GO" id="GO:0003690">
    <property type="term" value="F:double-stranded DNA binding"/>
    <property type="evidence" value="ECO:0007669"/>
    <property type="project" value="TreeGrafter"/>
</dbReference>
<keyword evidence="8" id="KW-0539">Nucleus</keyword>
<dbReference type="GO" id="GO:0003697">
    <property type="term" value="F:single-stranded DNA binding"/>
    <property type="evidence" value="ECO:0007669"/>
    <property type="project" value="TreeGrafter"/>
</dbReference>
<keyword evidence="5" id="KW-0378">Hydrolase</keyword>
<dbReference type="SUPFAM" id="SSF56024">
    <property type="entry name" value="Phospholipase D/nuclease"/>
    <property type="match status" value="2"/>
</dbReference>
<gene>
    <name evidence="12" type="ORF">WJX84_001427</name>
</gene>
<dbReference type="Pfam" id="PF06087">
    <property type="entry name" value="Tyr-DNA_phospho"/>
    <property type="match status" value="1"/>
</dbReference>
<evidence type="ECO:0000256" key="10">
    <source>
        <dbReference type="PIRSR" id="PIRSR610347-2"/>
    </source>
</evidence>
<dbReference type="GO" id="GO:0017005">
    <property type="term" value="F:3'-tyrosyl-DNA phosphodiesterase activity"/>
    <property type="evidence" value="ECO:0007669"/>
    <property type="project" value="TreeGrafter"/>
</dbReference>
<keyword evidence="4" id="KW-0227">DNA damage</keyword>
<comment type="caution">
    <text evidence="12">The sequence shown here is derived from an EMBL/GenBank/DDBJ whole genome shotgun (WGS) entry which is preliminary data.</text>
</comment>
<evidence type="ECO:0000313" key="13">
    <source>
        <dbReference type="Proteomes" id="UP001485043"/>
    </source>
</evidence>
<keyword evidence="7" id="KW-0234">DNA repair</keyword>
<dbReference type="GO" id="GO:0004527">
    <property type="term" value="F:exonuclease activity"/>
    <property type="evidence" value="ECO:0007669"/>
    <property type="project" value="UniProtKB-KW"/>
</dbReference>
<dbReference type="AlphaFoldDB" id="A0AAW1T078"/>
<evidence type="ECO:0000256" key="9">
    <source>
        <dbReference type="PIRSR" id="PIRSR610347-1"/>
    </source>
</evidence>
<evidence type="ECO:0008006" key="14">
    <source>
        <dbReference type="Google" id="ProtNLM"/>
    </source>
</evidence>
<organism evidence="12 13">
    <name type="scientific">Apatococcus fuscideae</name>
    <dbReference type="NCBI Taxonomy" id="2026836"/>
    <lineage>
        <taxon>Eukaryota</taxon>
        <taxon>Viridiplantae</taxon>
        <taxon>Chlorophyta</taxon>
        <taxon>core chlorophytes</taxon>
        <taxon>Trebouxiophyceae</taxon>
        <taxon>Chlorellales</taxon>
        <taxon>Chlorellaceae</taxon>
        <taxon>Apatococcus</taxon>
    </lineage>
</organism>
<dbReference type="GO" id="GO:0006281">
    <property type="term" value="P:DNA repair"/>
    <property type="evidence" value="ECO:0007669"/>
    <property type="project" value="UniProtKB-KW"/>
</dbReference>
<feature type="binding site" evidence="10">
    <location>
        <position position="480"/>
    </location>
    <ligand>
        <name>substrate</name>
    </ligand>
</feature>
<evidence type="ECO:0000256" key="6">
    <source>
        <dbReference type="ARBA" id="ARBA00022839"/>
    </source>
</evidence>
<evidence type="ECO:0000313" key="12">
    <source>
        <dbReference type="EMBL" id="KAK9862018.1"/>
    </source>
</evidence>